<dbReference type="OrthoDB" id="1700726at2759"/>
<dbReference type="Gene3D" id="3.40.50.12780">
    <property type="entry name" value="N-terminal domain of ligase-like"/>
    <property type="match status" value="1"/>
</dbReference>
<dbReference type="Proteomes" id="UP000544331">
    <property type="component" value="Unassembled WGS sequence"/>
</dbReference>
<evidence type="ECO:0000259" key="5">
    <source>
        <dbReference type="Pfam" id="PF00501"/>
    </source>
</evidence>
<dbReference type="InterPro" id="IPR042099">
    <property type="entry name" value="ANL_N_sf"/>
</dbReference>
<feature type="domain" description="AMP-dependent synthetase/ligase" evidence="5">
    <location>
        <begin position="156"/>
        <end position="567"/>
    </location>
</feature>
<dbReference type="SUPFAM" id="SSF56801">
    <property type="entry name" value="Acetyl-CoA synthetase-like"/>
    <property type="match status" value="1"/>
</dbReference>
<dbReference type="GO" id="GO:0005783">
    <property type="term" value="C:endoplasmic reticulum"/>
    <property type="evidence" value="ECO:0007669"/>
    <property type="project" value="TreeGrafter"/>
</dbReference>
<organism evidence="6 7">
    <name type="scientific">Fusarium mundagurra</name>
    <dbReference type="NCBI Taxonomy" id="1567541"/>
    <lineage>
        <taxon>Eukaryota</taxon>
        <taxon>Fungi</taxon>
        <taxon>Dikarya</taxon>
        <taxon>Ascomycota</taxon>
        <taxon>Pezizomycotina</taxon>
        <taxon>Sordariomycetes</taxon>
        <taxon>Hypocreomycetidae</taxon>
        <taxon>Hypocreales</taxon>
        <taxon>Nectriaceae</taxon>
        <taxon>Fusarium</taxon>
        <taxon>Fusarium fujikuroi species complex</taxon>
    </lineage>
</organism>
<keyword evidence="4" id="KW-0067">ATP-binding</keyword>
<keyword evidence="7" id="KW-1185">Reference proteome</keyword>
<proteinExistence type="inferred from homology"/>
<gene>
    <name evidence="6" type="ORF">FMUND_9714</name>
</gene>
<evidence type="ECO:0000313" key="7">
    <source>
        <dbReference type="Proteomes" id="UP000544331"/>
    </source>
</evidence>
<evidence type="ECO:0000256" key="3">
    <source>
        <dbReference type="ARBA" id="ARBA00022741"/>
    </source>
</evidence>
<name>A0A8H5YEU7_9HYPO</name>
<keyword evidence="3" id="KW-0547">Nucleotide-binding</keyword>
<dbReference type="AlphaFoldDB" id="A0A8H5YEU7"/>
<dbReference type="InterPro" id="IPR000873">
    <property type="entry name" value="AMP-dep_synth/lig_dom"/>
</dbReference>
<sequence>MFGDNILLGADDCELPLWSQRSQRQRSQVSRLAAFSPPDTQGLSDVCNHLQMAHTSGITPLYQVFKPPFTIESPGYEKKANETVPRRHPRARDGLIERPSEDVRTVFDIIRRSARLFPDSNAVGSRKLIQLHKGTYQFDKKVDGKVQKVEKEWTYFELSGYSFLTYKQYEKHCLEVGSGLRKLGLGRGDKVFLFGSTSAQWIAMSHACATQSMSIITAYDSLGSSGLEHSLLQTQAEVMYIDPYLLKTASEPLKKSKVHTLIVNEASIFGGSELLEEFKTSHPKIRVISFDDLCRAGESEMVDPVYPEPDDLYCVMYTSGSGGVPKGVRIAHRNLIAGITGLYTCVSDCVTHNDILLAYLPLAHVLEMALENLGYYFGCAIGYGNPRTLSDTSVRNCAGDMRELAPTIMPGVPQVYETIRKGVMTRLNASVLLRTLFWRAFAYKSFMVKHKLPGACLLDSIVFGKVREMTGGRIRFLFNGGSAISLSTKHFLSLVLAPMFTGYGLTETCANGSLGSPLEFTLHSIGTIPGSIEVKLVSVPEFGYSADTKIPQGEILIKGGAVMLGYYENEEETKRSFTADGWFKTGDVGEFDTDGHLRVIDRIKNLVKLLSGEYVALEKLEAIYRGVQGIMNVMVYADSDHSRPIAVVMPNETSLLQMAREMSIDEHSMHSDPRIQETLLKDLQAAGKRGGLSSAEIVAGIVITPEEWTPASGLVTATQKLNRRAINTRYKSEIHEALKNA</sequence>
<comment type="similarity">
    <text evidence="1">Belongs to the ATP-dependent AMP-binding enzyme family.</text>
</comment>
<protein>
    <submittedName>
        <fullName evidence="6">Long-chain-fatty-acid ligase</fullName>
    </submittedName>
</protein>
<dbReference type="GO" id="GO:0005886">
    <property type="term" value="C:plasma membrane"/>
    <property type="evidence" value="ECO:0007669"/>
    <property type="project" value="TreeGrafter"/>
</dbReference>
<dbReference type="GO" id="GO:0035336">
    <property type="term" value="P:long-chain fatty-acyl-CoA metabolic process"/>
    <property type="evidence" value="ECO:0007669"/>
    <property type="project" value="TreeGrafter"/>
</dbReference>
<evidence type="ECO:0000256" key="4">
    <source>
        <dbReference type="ARBA" id="ARBA00022840"/>
    </source>
</evidence>
<accession>A0A8H5YEU7</accession>
<evidence type="ECO:0000313" key="6">
    <source>
        <dbReference type="EMBL" id="KAF5710091.1"/>
    </source>
</evidence>
<dbReference type="GO" id="GO:0005811">
    <property type="term" value="C:lipid droplet"/>
    <property type="evidence" value="ECO:0007669"/>
    <property type="project" value="TreeGrafter"/>
</dbReference>
<dbReference type="Pfam" id="PF00501">
    <property type="entry name" value="AMP-binding"/>
    <property type="match status" value="1"/>
</dbReference>
<evidence type="ECO:0000256" key="1">
    <source>
        <dbReference type="ARBA" id="ARBA00006432"/>
    </source>
</evidence>
<evidence type="ECO:0000256" key="2">
    <source>
        <dbReference type="ARBA" id="ARBA00022598"/>
    </source>
</evidence>
<reference evidence="6 7" key="1">
    <citation type="submission" date="2020-05" db="EMBL/GenBank/DDBJ databases">
        <title>Identification and distribution of gene clusters putatively required for synthesis of sphingolipid metabolism inhibitors in phylogenetically diverse species of the filamentous fungus Fusarium.</title>
        <authorList>
            <person name="Kim H.-S."/>
            <person name="Busman M."/>
            <person name="Brown D.W."/>
            <person name="Divon H."/>
            <person name="Uhlig S."/>
            <person name="Proctor R.H."/>
        </authorList>
    </citation>
    <scope>NUCLEOTIDE SEQUENCE [LARGE SCALE GENOMIC DNA]</scope>
    <source>
        <strain evidence="6 7">NRRL 66235</strain>
    </source>
</reference>
<dbReference type="GO" id="GO:0005524">
    <property type="term" value="F:ATP binding"/>
    <property type="evidence" value="ECO:0007669"/>
    <property type="project" value="UniProtKB-KW"/>
</dbReference>
<dbReference type="PANTHER" id="PTHR43272:SF83">
    <property type="entry name" value="ACYL-COA SYNTHETASE LONG-CHAIN, ISOFORM J"/>
    <property type="match status" value="1"/>
</dbReference>
<dbReference type="PANTHER" id="PTHR43272">
    <property type="entry name" value="LONG-CHAIN-FATTY-ACID--COA LIGASE"/>
    <property type="match status" value="1"/>
</dbReference>
<dbReference type="EMBL" id="JAAOAN010000346">
    <property type="protein sequence ID" value="KAF5710091.1"/>
    <property type="molecule type" value="Genomic_DNA"/>
</dbReference>
<dbReference type="GO" id="GO:0004467">
    <property type="term" value="F:long-chain fatty acid-CoA ligase activity"/>
    <property type="evidence" value="ECO:0007669"/>
    <property type="project" value="TreeGrafter"/>
</dbReference>
<comment type="caution">
    <text evidence="6">The sequence shown here is derived from an EMBL/GenBank/DDBJ whole genome shotgun (WGS) entry which is preliminary data.</text>
</comment>
<keyword evidence="2 6" id="KW-0436">Ligase</keyword>